<accession>A0A226X8B7</accession>
<dbReference type="RefSeq" id="WP_218827240.1">
    <property type="nucleotide sequence ID" value="NZ_MTHB01000041.1"/>
</dbReference>
<organism evidence="3 4">
    <name type="scientific">Caballeronia sordidicola</name>
    <name type="common">Burkholderia sordidicola</name>
    <dbReference type="NCBI Taxonomy" id="196367"/>
    <lineage>
        <taxon>Bacteria</taxon>
        <taxon>Pseudomonadati</taxon>
        <taxon>Pseudomonadota</taxon>
        <taxon>Betaproteobacteria</taxon>
        <taxon>Burkholderiales</taxon>
        <taxon>Burkholderiaceae</taxon>
        <taxon>Caballeronia</taxon>
    </lineage>
</organism>
<evidence type="ECO:0000256" key="1">
    <source>
        <dbReference type="ARBA" id="ARBA00022729"/>
    </source>
</evidence>
<sequence length="219" mass="23446">MAVIYNDSELQQAVLSELAWEPSVIAAHVGVTAIAGIVTLTGHVETFAEKHAAEAAALRVKGVEAVVDNVEVRLAFDAKRSDDDIAAAIVNRLAWDVSVPRDTVGVKVEDGWITLSGKVDWHFQREAAVQDVRRLLGVTGVTNQITLRAAINVLKVRGDLMHALDRSWSDSRNITVTANGATVKLTGTVRTPHDRDLAVAIAWSAPGASAVENDLTISL</sequence>
<dbReference type="SMART" id="SM00749">
    <property type="entry name" value="BON"/>
    <property type="match status" value="3"/>
</dbReference>
<dbReference type="AlphaFoldDB" id="A0A226X8B7"/>
<dbReference type="InterPro" id="IPR051686">
    <property type="entry name" value="Lipoprotein_DolP"/>
</dbReference>
<dbReference type="InterPro" id="IPR014004">
    <property type="entry name" value="Transpt-assoc_nodulatn_dom_bac"/>
</dbReference>
<feature type="domain" description="BON" evidence="2">
    <location>
        <begin position="6"/>
        <end position="74"/>
    </location>
</feature>
<evidence type="ECO:0000313" key="3">
    <source>
        <dbReference type="EMBL" id="OXC79369.1"/>
    </source>
</evidence>
<protein>
    <submittedName>
        <fullName evidence="3">Osmotically inducible protein Y</fullName>
    </submittedName>
</protein>
<dbReference type="Pfam" id="PF04972">
    <property type="entry name" value="BON"/>
    <property type="match status" value="3"/>
</dbReference>
<name>A0A226X8B7_CABSO</name>
<feature type="domain" description="BON" evidence="2">
    <location>
        <begin position="81"/>
        <end position="149"/>
    </location>
</feature>
<dbReference type="Gene3D" id="3.30.1340.30">
    <property type="match status" value="3"/>
</dbReference>
<dbReference type="Proteomes" id="UP000214720">
    <property type="component" value="Unassembled WGS sequence"/>
</dbReference>
<comment type="caution">
    <text evidence="3">The sequence shown here is derived from an EMBL/GenBank/DDBJ whole genome shotgun (WGS) entry which is preliminary data.</text>
</comment>
<dbReference type="PROSITE" id="PS50914">
    <property type="entry name" value="BON"/>
    <property type="match status" value="3"/>
</dbReference>
<dbReference type="PANTHER" id="PTHR34606">
    <property type="entry name" value="BON DOMAIN-CONTAINING PROTEIN"/>
    <property type="match status" value="1"/>
</dbReference>
<dbReference type="InterPro" id="IPR007055">
    <property type="entry name" value="BON_dom"/>
</dbReference>
<dbReference type="PANTHER" id="PTHR34606:SF4">
    <property type="entry name" value="OUTER MEMBRANE LIPOPROTEIN DOLP"/>
    <property type="match status" value="1"/>
</dbReference>
<gene>
    <name evidence="3" type="ORF">BSU04_06735</name>
</gene>
<evidence type="ECO:0000259" key="2">
    <source>
        <dbReference type="PROSITE" id="PS50914"/>
    </source>
</evidence>
<keyword evidence="1" id="KW-0732">Signal</keyword>
<proteinExistence type="predicted"/>
<feature type="domain" description="BON" evidence="2">
    <location>
        <begin position="152"/>
        <end position="219"/>
    </location>
</feature>
<reference evidence="4" key="1">
    <citation type="submission" date="2017-01" db="EMBL/GenBank/DDBJ databases">
        <title>Genome Analysis of Deinococcus marmoris KOPRI26562.</title>
        <authorList>
            <person name="Kim J.H."/>
            <person name="Oh H.-M."/>
        </authorList>
    </citation>
    <scope>NUCLEOTIDE SEQUENCE [LARGE SCALE GENOMIC DNA]</scope>
    <source>
        <strain evidence="4">PAMC 26633</strain>
    </source>
</reference>
<evidence type="ECO:0000313" key="4">
    <source>
        <dbReference type="Proteomes" id="UP000214720"/>
    </source>
</evidence>
<dbReference type="EMBL" id="MTHB01000041">
    <property type="protein sequence ID" value="OXC79369.1"/>
    <property type="molecule type" value="Genomic_DNA"/>
</dbReference>